<reference evidence="2 3" key="1">
    <citation type="journal article" date="2013" name="Front. Plant Sci.">
        <title>The Reference Genome of the Halophytic Plant Eutrema salsugineum.</title>
        <authorList>
            <person name="Yang R."/>
            <person name="Jarvis D.E."/>
            <person name="Chen H."/>
            <person name="Beilstein M.A."/>
            <person name="Grimwood J."/>
            <person name="Jenkins J."/>
            <person name="Shu S."/>
            <person name="Prochnik S."/>
            <person name="Xin M."/>
            <person name="Ma C."/>
            <person name="Schmutz J."/>
            <person name="Wing R.A."/>
            <person name="Mitchell-Olds T."/>
            <person name="Schumaker K.S."/>
            <person name="Wang X."/>
        </authorList>
    </citation>
    <scope>NUCLEOTIDE SEQUENCE [LARGE SCALE GENOMIC DNA]</scope>
</reference>
<evidence type="ECO:0000313" key="2">
    <source>
        <dbReference type="EMBL" id="ESQ33594.1"/>
    </source>
</evidence>
<dbReference type="eggNOG" id="KOG0851">
    <property type="taxonomic scope" value="Eukaryota"/>
</dbReference>
<sequence>MAFFNSVSDLKPFKSMWKIKVKIIRLWKQYYVAGGETIEMVLIDSKGDKISASVKKDLVKKLEPFFAPDGTMILINFSLNYSCGSYRTTKQLPNKLTGFELVNYIDVLSGTLNPDYLIDVIGQIVEVTYLEVVPVNGKDTSKLTCELRNIDASNASINVSVVTVNPKMLAVESCASLLSKDDLPFAIVDANPLVLVNGVSDKDDFFIHTPRKTICEVLESKKDYISEVERCIVMSTLSATNADMGWYYVGCKTCDKKVLAVPRDDFDEENPNDVVPYYYHCGKCKIDNPKLLPRYRILCH</sequence>
<dbReference type="EMBL" id="KI517683">
    <property type="protein sequence ID" value="ESQ33594.1"/>
    <property type="molecule type" value="Genomic_DNA"/>
</dbReference>
<dbReference type="InterPro" id="IPR003871">
    <property type="entry name" value="RFA1B/D_OB_1st"/>
</dbReference>
<proteinExistence type="predicted"/>
<feature type="domain" description="Replication protein A 70 kDa DNA-binding subunit B/D first OB fold" evidence="1">
    <location>
        <begin position="4"/>
        <end position="91"/>
    </location>
</feature>
<keyword evidence="3" id="KW-1185">Reference proteome</keyword>
<dbReference type="Proteomes" id="UP000030689">
    <property type="component" value="Unassembled WGS sequence"/>
</dbReference>
<dbReference type="Gene3D" id="2.40.50.140">
    <property type="entry name" value="Nucleic acid-binding proteins"/>
    <property type="match status" value="2"/>
</dbReference>
<dbReference type="PANTHER" id="PTHR47165">
    <property type="entry name" value="OS03G0429900 PROTEIN"/>
    <property type="match status" value="1"/>
</dbReference>
<gene>
    <name evidence="2" type="ORF">EUTSA_v10009292mg</name>
</gene>
<organism evidence="2 3">
    <name type="scientific">Eutrema salsugineum</name>
    <name type="common">Saltwater cress</name>
    <name type="synonym">Sisymbrium salsugineum</name>
    <dbReference type="NCBI Taxonomy" id="72664"/>
    <lineage>
        <taxon>Eukaryota</taxon>
        <taxon>Viridiplantae</taxon>
        <taxon>Streptophyta</taxon>
        <taxon>Embryophyta</taxon>
        <taxon>Tracheophyta</taxon>
        <taxon>Spermatophyta</taxon>
        <taxon>Magnoliopsida</taxon>
        <taxon>eudicotyledons</taxon>
        <taxon>Gunneridae</taxon>
        <taxon>Pentapetalae</taxon>
        <taxon>rosids</taxon>
        <taxon>malvids</taxon>
        <taxon>Brassicales</taxon>
        <taxon>Brassicaceae</taxon>
        <taxon>Eutremeae</taxon>
        <taxon>Eutrema</taxon>
    </lineage>
</organism>
<name>V4KQP8_EUTSA</name>
<dbReference type="AlphaFoldDB" id="V4KQP8"/>
<dbReference type="PANTHER" id="PTHR47165:SF4">
    <property type="entry name" value="OS03G0429900 PROTEIN"/>
    <property type="match status" value="1"/>
</dbReference>
<evidence type="ECO:0000259" key="1">
    <source>
        <dbReference type="Pfam" id="PF02721"/>
    </source>
</evidence>
<dbReference type="InterPro" id="IPR012340">
    <property type="entry name" value="NA-bd_OB-fold"/>
</dbReference>
<dbReference type="CDD" id="cd04480">
    <property type="entry name" value="RPA1_DBD_A_like"/>
    <property type="match status" value="1"/>
</dbReference>
<dbReference type="Gramene" id="ESQ33594">
    <property type="protein sequence ID" value="ESQ33594"/>
    <property type="gene ID" value="EUTSA_v10009292mg"/>
</dbReference>
<dbReference type="Pfam" id="PF02721">
    <property type="entry name" value="DUF223"/>
    <property type="match status" value="1"/>
</dbReference>
<dbReference type="OMA" id="NTIICVL"/>
<evidence type="ECO:0000313" key="3">
    <source>
        <dbReference type="Proteomes" id="UP000030689"/>
    </source>
</evidence>
<dbReference type="STRING" id="72664.V4KQP8"/>
<accession>V4KQP8</accession>
<protein>
    <recommendedName>
        <fullName evidence="1">Replication protein A 70 kDa DNA-binding subunit B/D first OB fold domain-containing protein</fullName>
    </recommendedName>
</protein>
<dbReference type="SUPFAM" id="SSF50249">
    <property type="entry name" value="Nucleic acid-binding proteins"/>
    <property type="match status" value="2"/>
</dbReference>
<dbReference type="KEGG" id="eus:EUTSA_v10009292mg"/>